<comment type="caution">
    <text evidence="1">The sequence shown here is derived from an EMBL/GenBank/DDBJ whole genome shotgun (WGS) entry which is preliminary data.</text>
</comment>
<dbReference type="Proteomes" id="UP000679179">
    <property type="component" value="Unassembled WGS sequence"/>
</dbReference>
<evidence type="ECO:0000313" key="1">
    <source>
        <dbReference type="EMBL" id="GIM28629.1"/>
    </source>
</evidence>
<reference evidence="1" key="1">
    <citation type="submission" date="2021-03" db="EMBL/GenBank/DDBJ databases">
        <title>Taxonomic study of Clostridium polyendosporum from meadow-gley soil under rice.</title>
        <authorList>
            <person name="Kobayashi H."/>
            <person name="Tanizawa Y."/>
            <person name="Yagura M."/>
        </authorList>
    </citation>
    <scope>NUCLEOTIDE SEQUENCE</scope>
    <source>
        <strain evidence="1">JCM 30710</strain>
    </source>
</reference>
<proteinExistence type="predicted"/>
<accession>A0A919RYJ0</accession>
<sequence length="196" mass="23027">MKKKMVLLVLFIFLGVIVFFTSYLVTSRYYDYKHKDDFQQPVYNVDGSYLKDEVKIILKTKNKGSNDFIVDKEITVKELKDTLNSKKEVKKDDIASYFATYNYKIDNIQSSQVVLTRDSITKLKSNKYYIGEFNGYFAIYKTGDDGVPFIEDPQRDVFINMRKVASYGTETRNRILNFQREFDTKDDAEESISEYN</sequence>
<organism evidence="1 2">
    <name type="scientific">Clostridium polyendosporum</name>
    <dbReference type="NCBI Taxonomy" id="69208"/>
    <lineage>
        <taxon>Bacteria</taxon>
        <taxon>Bacillati</taxon>
        <taxon>Bacillota</taxon>
        <taxon>Clostridia</taxon>
        <taxon>Eubacteriales</taxon>
        <taxon>Clostridiaceae</taxon>
        <taxon>Clostridium</taxon>
    </lineage>
</organism>
<dbReference type="AlphaFoldDB" id="A0A919RYJ0"/>
<keyword evidence="2" id="KW-1185">Reference proteome</keyword>
<protein>
    <recommendedName>
        <fullName evidence="3">BofC C-terminal domain-containing protein</fullName>
    </recommendedName>
</protein>
<evidence type="ECO:0008006" key="3">
    <source>
        <dbReference type="Google" id="ProtNLM"/>
    </source>
</evidence>
<dbReference type="RefSeq" id="WP_212903354.1">
    <property type="nucleotide sequence ID" value="NZ_BOPZ01000008.1"/>
</dbReference>
<gene>
    <name evidence="1" type="ORF">CPJCM30710_12950</name>
</gene>
<dbReference type="EMBL" id="BOPZ01000008">
    <property type="protein sequence ID" value="GIM28629.1"/>
    <property type="molecule type" value="Genomic_DNA"/>
</dbReference>
<evidence type="ECO:0000313" key="2">
    <source>
        <dbReference type="Proteomes" id="UP000679179"/>
    </source>
</evidence>
<name>A0A919RYJ0_9CLOT</name>